<feature type="transmembrane region" description="Helical" evidence="5">
    <location>
        <begin position="63"/>
        <end position="80"/>
    </location>
</feature>
<feature type="transmembrane region" description="Helical" evidence="5">
    <location>
        <begin position="37"/>
        <end position="57"/>
    </location>
</feature>
<evidence type="ECO:0000313" key="6">
    <source>
        <dbReference type="EMBL" id="VVU95009.1"/>
    </source>
</evidence>
<evidence type="ECO:0000256" key="5">
    <source>
        <dbReference type="SAM" id="Phobius"/>
    </source>
</evidence>
<dbReference type="AlphaFoldDB" id="A0A5E8CK32"/>
<accession>A0A5E8CK32</accession>
<evidence type="ECO:0000256" key="2">
    <source>
        <dbReference type="ARBA" id="ARBA00022692"/>
    </source>
</evidence>
<name>A0A5E8CK32_9ZZZZ</name>
<evidence type="ECO:0000256" key="1">
    <source>
        <dbReference type="ARBA" id="ARBA00004141"/>
    </source>
</evidence>
<keyword evidence="4 5" id="KW-0472">Membrane</keyword>
<dbReference type="InterPro" id="IPR006603">
    <property type="entry name" value="PQ-loop_rpt"/>
</dbReference>
<gene>
    <name evidence="6" type="ORF">CPAV1605_734</name>
</gene>
<proteinExistence type="predicted"/>
<dbReference type="EMBL" id="CABVLZ010000003">
    <property type="protein sequence ID" value="VVU95009.1"/>
    <property type="molecule type" value="Genomic_DNA"/>
</dbReference>
<comment type="subcellular location">
    <subcellularLocation>
        <location evidence="1">Membrane</location>
        <topology evidence="1">Multi-pass membrane protein</topology>
    </subcellularLocation>
</comment>
<keyword evidence="2 5" id="KW-0812">Transmembrane</keyword>
<dbReference type="Gene3D" id="1.20.1280.290">
    <property type="match status" value="1"/>
</dbReference>
<organism evidence="6">
    <name type="scientific">seawater metagenome</name>
    <dbReference type="NCBI Taxonomy" id="1561972"/>
    <lineage>
        <taxon>unclassified sequences</taxon>
        <taxon>metagenomes</taxon>
        <taxon>ecological metagenomes</taxon>
    </lineage>
</organism>
<evidence type="ECO:0000256" key="3">
    <source>
        <dbReference type="ARBA" id="ARBA00022989"/>
    </source>
</evidence>
<evidence type="ECO:0000256" key="4">
    <source>
        <dbReference type="ARBA" id="ARBA00023136"/>
    </source>
</evidence>
<sequence>MNNLTKNITGSIGAFLSITLLPQLYQTYKSKKTRDLSLLFIIFQMITCIFFFVYGLILNELPLIISNCIVFFELGLLLYAKMTPEN</sequence>
<dbReference type="Pfam" id="PF04193">
    <property type="entry name" value="PQ-loop"/>
    <property type="match status" value="1"/>
</dbReference>
<protein>
    <recommendedName>
        <fullName evidence="7">PQ loop repeat</fullName>
    </recommendedName>
</protein>
<evidence type="ECO:0008006" key="7">
    <source>
        <dbReference type="Google" id="ProtNLM"/>
    </source>
</evidence>
<reference evidence="6" key="1">
    <citation type="submission" date="2019-09" db="EMBL/GenBank/DDBJ databases">
        <authorList>
            <person name="Needham M D."/>
        </authorList>
    </citation>
    <scope>NUCLEOTIDE SEQUENCE</scope>
</reference>
<keyword evidence="3 5" id="KW-1133">Transmembrane helix</keyword>
<dbReference type="GO" id="GO:0016020">
    <property type="term" value="C:membrane"/>
    <property type="evidence" value="ECO:0007669"/>
    <property type="project" value="UniProtKB-SubCell"/>
</dbReference>